<sequence length="227" mass="23425" precursor="true">MKSCMRMLMVAAVAVTGFGTASADVVIGIGTVGGTAANPVFTLEGSEFIPLGSSPGRWTGGGVVGTDWVGTTGGTDAGNADWYLNHSGGTNTLASASLDKATYQFAQVFYSTDAAFTPDPTDVDDNRFFFSGGQNPTPATAGLIPTGPGPQSFVVDISGSGETGNWNRFRWDPFNNPANVADNAGIEFTLDRVVFGTEFTAIPEPGSLAVLAVASLGVAARRRKRTA</sequence>
<dbReference type="NCBIfam" id="TIGR02595">
    <property type="entry name" value="PEP_CTERM"/>
    <property type="match status" value="1"/>
</dbReference>
<dbReference type="Pfam" id="PF07589">
    <property type="entry name" value="PEP-CTERM"/>
    <property type="match status" value="1"/>
</dbReference>
<dbReference type="InterPro" id="IPR013424">
    <property type="entry name" value="Ice-binding_C"/>
</dbReference>
<evidence type="ECO:0000256" key="1">
    <source>
        <dbReference type="SAM" id="SignalP"/>
    </source>
</evidence>
<dbReference type="AlphaFoldDB" id="A0A5B1CJG4"/>
<keyword evidence="1" id="KW-0732">Signal</keyword>
<dbReference type="Proteomes" id="UP000322699">
    <property type="component" value="Unassembled WGS sequence"/>
</dbReference>
<organism evidence="3 4">
    <name type="scientific">Rubripirellula obstinata</name>
    <dbReference type="NCBI Taxonomy" id="406547"/>
    <lineage>
        <taxon>Bacteria</taxon>
        <taxon>Pseudomonadati</taxon>
        <taxon>Planctomycetota</taxon>
        <taxon>Planctomycetia</taxon>
        <taxon>Pirellulales</taxon>
        <taxon>Pirellulaceae</taxon>
        <taxon>Rubripirellula</taxon>
    </lineage>
</organism>
<name>A0A5B1CJG4_9BACT</name>
<comment type="caution">
    <text evidence="3">The sequence shown here is derived from an EMBL/GenBank/DDBJ whole genome shotgun (WGS) entry which is preliminary data.</text>
</comment>
<keyword evidence="4" id="KW-1185">Reference proteome</keyword>
<evidence type="ECO:0000259" key="2">
    <source>
        <dbReference type="Pfam" id="PF07589"/>
    </source>
</evidence>
<protein>
    <recommendedName>
        <fullName evidence="2">Ice-binding protein C-terminal domain-containing protein</fullName>
    </recommendedName>
</protein>
<evidence type="ECO:0000313" key="3">
    <source>
        <dbReference type="EMBL" id="KAA1259859.1"/>
    </source>
</evidence>
<accession>A0A5B1CJG4</accession>
<feature type="chain" id="PRO_5022789343" description="Ice-binding protein C-terminal domain-containing protein" evidence="1">
    <location>
        <begin position="24"/>
        <end position="227"/>
    </location>
</feature>
<dbReference type="RefSeq" id="WP_149752750.1">
    <property type="nucleotide sequence ID" value="NZ_LWSK01000012.1"/>
</dbReference>
<feature type="domain" description="Ice-binding protein C-terminal" evidence="2">
    <location>
        <begin position="201"/>
        <end position="223"/>
    </location>
</feature>
<dbReference type="OrthoDB" id="10014618at2"/>
<dbReference type="EMBL" id="VRLW01000001">
    <property type="protein sequence ID" value="KAA1259859.1"/>
    <property type="molecule type" value="Genomic_DNA"/>
</dbReference>
<proteinExistence type="predicted"/>
<evidence type="ECO:0000313" key="4">
    <source>
        <dbReference type="Proteomes" id="UP000322699"/>
    </source>
</evidence>
<feature type="signal peptide" evidence="1">
    <location>
        <begin position="1"/>
        <end position="23"/>
    </location>
</feature>
<reference evidence="3 4" key="1">
    <citation type="submission" date="2019-08" db="EMBL/GenBank/DDBJ databases">
        <title>Deep-cultivation of Planctomycetes and their phenomic and genomic characterization uncovers novel biology.</title>
        <authorList>
            <person name="Wiegand S."/>
            <person name="Jogler M."/>
            <person name="Boedeker C."/>
            <person name="Pinto D."/>
            <person name="Vollmers J."/>
            <person name="Rivas-Marin E."/>
            <person name="Kohn T."/>
            <person name="Peeters S.H."/>
            <person name="Heuer A."/>
            <person name="Rast P."/>
            <person name="Oberbeckmann S."/>
            <person name="Bunk B."/>
            <person name="Jeske O."/>
            <person name="Meyerdierks A."/>
            <person name="Storesund J.E."/>
            <person name="Kallscheuer N."/>
            <person name="Luecker S."/>
            <person name="Lage O.M."/>
            <person name="Pohl T."/>
            <person name="Merkel B.J."/>
            <person name="Hornburger P."/>
            <person name="Mueller R.-W."/>
            <person name="Bruemmer F."/>
            <person name="Labrenz M."/>
            <person name="Spormann A.M."/>
            <person name="Op Den Camp H."/>
            <person name="Overmann J."/>
            <person name="Amann R."/>
            <person name="Jetten M.S.M."/>
            <person name="Mascher T."/>
            <person name="Medema M.H."/>
            <person name="Devos D.P."/>
            <person name="Kaster A.-K."/>
            <person name="Ovreas L."/>
            <person name="Rohde M."/>
            <person name="Galperin M.Y."/>
            <person name="Jogler C."/>
        </authorList>
    </citation>
    <scope>NUCLEOTIDE SEQUENCE [LARGE SCALE GENOMIC DNA]</scope>
    <source>
        <strain evidence="3 4">LF1</strain>
    </source>
</reference>
<gene>
    <name evidence="3" type="ORF">LF1_23960</name>
</gene>